<organism evidence="3 4">
    <name type="scientific">Steroidobacter gossypii</name>
    <dbReference type="NCBI Taxonomy" id="2805490"/>
    <lineage>
        <taxon>Bacteria</taxon>
        <taxon>Pseudomonadati</taxon>
        <taxon>Pseudomonadota</taxon>
        <taxon>Gammaproteobacteria</taxon>
        <taxon>Steroidobacterales</taxon>
        <taxon>Steroidobacteraceae</taxon>
        <taxon>Steroidobacter</taxon>
    </lineage>
</organism>
<proteinExistence type="predicted"/>
<accession>A0ABS1WV55</accession>
<dbReference type="RefSeq" id="WP_203166931.1">
    <property type="nucleotide sequence ID" value="NZ_JAEVLS010000002.1"/>
</dbReference>
<keyword evidence="4" id="KW-1185">Reference proteome</keyword>
<feature type="signal peptide" evidence="1">
    <location>
        <begin position="1"/>
        <end position="20"/>
    </location>
</feature>
<feature type="domain" description="SnoaL-like" evidence="2">
    <location>
        <begin position="203"/>
        <end position="306"/>
    </location>
</feature>
<dbReference type="SUPFAM" id="SSF54427">
    <property type="entry name" value="NTF2-like"/>
    <property type="match status" value="2"/>
</dbReference>
<dbReference type="InterPro" id="IPR032710">
    <property type="entry name" value="NTF2-like_dom_sf"/>
</dbReference>
<sequence>MGNPLFVSLAMAALSGGAPACPVEGSGSVADLHAAWILEGWERREGDPRFVFEEKLGRFYDFDGKGVVIHDSWDPQKRVARSARQYGSFFEATFDSFKSARHAVTDGPHVIHGRDLATSSLEFIARLEGRDGKVNAARAQSQTVWRCTDKGWRIVREQNAVDDLDVARADAILQSQPRLTPTIIIEPGARTDERRAVAVLRMAFDDWAAGGNSFFNNVLRDDTVWTIEGSGRYAKTYSSREAFLAEAVAPFAKRLKQPMRPTVRQILSGGNHVAVVWDGSGVAIDGQPYANSYVWLFEMDGDKASRVTAFLDLQAYEAVLQRIKLGET</sequence>
<comment type="caution">
    <text evidence="3">The sequence shown here is derived from an EMBL/GenBank/DDBJ whole genome shotgun (WGS) entry which is preliminary data.</text>
</comment>
<dbReference type="InterPro" id="IPR037401">
    <property type="entry name" value="SnoaL-like"/>
</dbReference>
<gene>
    <name evidence="3" type="ORF">JM946_08880</name>
</gene>
<evidence type="ECO:0000313" key="4">
    <source>
        <dbReference type="Proteomes" id="UP000661077"/>
    </source>
</evidence>
<evidence type="ECO:0000256" key="1">
    <source>
        <dbReference type="SAM" id="SignalP"/>
    </source>
</evidence>
<feature type="chain" id="PRO_5045480690" evidence="1">
    <location>
        <begin position="21"/>
        <end position="328"/>
    </location>
</feature>
<dbReference type="PANTHER" id="PTHR41252">
    <property type="entry name" value="BLR2505 PROTEIN"/>
    <property type="match status" value="1"/>
</dbReference>
<dbReference type="PANTHER" id="PTHR41252:SF1">
    <property type="entry name" value="BLR2505 PROTEIN"/>
    <property type="match status" value="1"/>
</dbReference>
<name>A0ABS1WV55_9GAMM</name>
<protein>
    <submittedName>
        <fullName evidence="3">Nuclear transport factor 2 family protein</fullName>
    </submittedName>
</protein>
<reference evidence="3 4" key="1">
    <citation type="journal article" date="2021" name="Int. J. Syst. Evol. Microbiol.">
        <title>Steroidobacter gossypii sp. nov., isolated from soil of cotton cropping field.</title>
        <authorList>
            <person name="Huang R."/>
            <person name="Yang S."/>
            <person name="Zhen C."/>
            <person name="Liu W."/>
        </authorList>
    </citation>
    <scope>NUCLEOTIDE SEQUENCE [LARGE SCALE GENOMIC DNA]</scope>
    <source>
        <strain evidence="3 4">S1-65</strain>
    </source>
</reference>
<evidence type="ECO:0000313" key="3">
    <source>
        <dbReference type="EMBL" id="MBM0104861.1"/>
    </source>
</evidence>
<evidence type="ECO:0000259" key="2">
    <source>
        <dbReference type="Pfam" id="PF12680"/>
    </source>
</evidence>
<keyword evidence="1" id="KW-0732">Signal</keyword>
<dbReference type="Gene3D" id="3.10.450.50">
    <property type="match status" value="2"/>
</dbReference>
<dbReference type="EMBL" id="JAEVLS010000002">
    <property type="protein sequence ID" value="MBM0104861.1"/>
    <property type="molecule type" value="Genomic_DNA"/>
</dbReference>
<dbReference type="Pfam" id="PF12680">
    <property type="entry name" value="SnoaL_2"/>
    <property type="match status" value="1"/>
</dbReference>
<dbReference type="Proteomes" id="UP000661077">
    <property type="component" value="Unassembled WGS sequence"/>
</dbReference>